<dbReference type="PANTHER" id="PTHR34095">
    <property type="entry name" value="39S RIBOSOMAL PROTEIN L55, MITOCHONDRIAL"/>
    <property type="match status" value="1"/>
</dbReference>
<dbReference type="GO" id="GO:0005762">
    <property type="term" value="C:mitochondrial large ribosomal subunit"/>
    <property type="evidence" value="ECO:0007669"/>
    <property type="project" value="InterPro"/>
</dbReference>
<accession>A0A0B6Z077</accession>
<reference evidence="1" key="1">
    <citation type="submission" date="2014-12" db="EMBL/GenBank/DDBJ databases">
        <title>Insight into the proteome of Arion vulgaris.</title>
        <authorList>
            <person name="Aradska J."/>
            <person name="Bulat T."/>
            <person name="Smidak R."/>
            <person name="Sarate P."/>
            <person name="Gangsoo J."/>
            <person name="Sialana F."/>
            <person name="Bilban M."/>
            <person name="Lubec G."/>
        </authorList>
    </citation>
    <scope>NUCLEOTIDE SEQUENCE</scope>
    <source>
        <tissue evidence="1">Skin</tissue>
    </source>
</reference>
<dbReference type="Pfam" id="PF09776">
    <property type="entry name" value="Mitoc_L55"/>
    <property type="match status" value="1"/>
</dbReference>
<protein>
    <recommendedName>
        <fullName evidence="2">39S ribosomal protein L55, mitochondrial</fullName>
    </recommendedName>
</protein>
<gene>
    <name evidence="1" type="primary">ORF41468</name>
</gene>
<feature type="non-terminal residue" evidence="1">
    <location>
        <position position="1"/>
    </location>
</feature>
<proteinExistence type="predicted"/>
<evidence type="ECO:0000313" key="1">
    <source>
        <dbReference type="EMBL" id="CEK61155.1"/>
    </source>
</evidence>
<dbReference type="EMBL" id="HACG01014290">
    <property type="protein sequence ID" value="CEK61155.1"/>
    <property type="molecule type" value="Transcribed_RNA"/>
</dbReference>
<evidence type="ECO:0008006" key="2">
    <source>
        <dbReference type="Google" id="ProtNLM"/>
    </source>
</evidence>
<dbReference type="GO" id="GO:0006412">
    <property type="term" value="P:translation"/>
    <property type="evidence" value="ECO:0007669"/>
    <property type="project" value="TreeGrafter"/>
</dbReference>
<dbReference type="InterPro" id="IPR044884">
    <property type="entry name" value="Ribosomal_mL55_sf"/>
</dbReference>
<dbReference type="InterPro" id="IPR018615">
    <property type="entry name" value="Ribosomal_mL55"/>
</dbReference>
<sequence length="127" mass="14787">VNYKMAVSSNILRHLMSSRFGCFYTTQVPAMRLLYCFRNISTSVTSTKRRSYPKTYPTLLVFPDGSTINIKYKDPRKIIKLPLDFSALSDAEKKKIIANRKPKQKLEVTEDFGEQIDISQYSKYFKQ</sequence>
<dbReference type="Gene3D" id="6.20.130.20">
    <property type="entry name" value="Mitochondrial ribosomal protein L55"/>
    <property type="match status" value="1"/>
</dbReference>
<dbReference type="GO" id="GO:0003735">
    <property type="term" value="F:structural constituent of ribosome"/>
    <property type="evidence" value="ECO:0007669"/>
    <property type="project" value="InterPro"/>
</dbReference>
<organism evidence="1">
    <name type="scientific">Arion vulgaris</name>
    <dbReference type="NCBI Taxonomy" id="1028688"/>
    <lineage>
        <taxon>Eukaryota</taxon>
        <taxon>Metazoa</taxon>
        <taxon>Spiralia</taxon>
        <taxon>Lophotrochozoa</taxon>
        <taxon>Mollusca</taxon>
        <taxon>Gastropoda</taxon>
        <taxon>Heterobranchia</taxon>
        <taxon>Euthyneura</taxon>
        <taxon>Panpulmonata</taxon>
        <taxon>Eupulmonata</taxon>
        <taxon>Stylommatophora</taxon>
        <taxon>Helicina</taxon>
        <taxon>Arionoidea</taxon>
        <taxon>Arionidae</taxon>
        <taxon>Arion</taxon>
    </lineage>
</organism>
<dbReference type="AlphaFoldDB" id="A0A0B6Z077"/>
<name>A0A0B6Z077_9EUPU</name>
<dbReference type="PANTHER" id="PTHR34095:SF1">
    <property type="entry name" value="LARGE RIBOSOMAL SUBUNIT PROTEIN ML55"/>
    <property type="match status" value="1"/>
</dbReference>